<dbReference type="SUPFAM" id="SSF52343">
    <property type="entry name" value="Ferredoxin reductase-like, C-terminal NADP-linked domain"/>
    <property type="match status" value="1"/>
</dbReference>
<evidence type="ECO:0000313" key="5">
    <source>
        <dbReference type="EMBL" id="GCB25605.1"/>
    </source>
</evidence>
<dbReference type="CDD" id="cd00322">
    <property type="entry name" value="FNR_like"/>
    <property type="match status" value="1"/>
</dbReference>
<dbReference type="InterPro" id="IPR039261">
    <property type="entry name" value="FNR_nucleotide-bd"/>
</dbReference>
<proteinExistence type="predicted"/>
<dbReference type="Gene3D" id="3.40.50.80">
    <property type="entry name" value="Nucleotide-binding domain of ferredoxin-NADP reductase (FNR) module"/>
    <property type="match status" value="1"/>
</dbReference>
<dbReference type="PANTHER" id="PTHR46505">
    <property type="entry name" value="OXIDOREDUCTASE NAD-BINDING DOMAIN-CONTAINING PROTEIN 1"/>
    <property type="match status" value="1"/>
</dbReference>
<evidence type="ECO:0000256" key="1">
    <source>
        <dbReference type="ARBA" id="ARBA00023002"/>
    </source>
</evidence>
<feature type="domain" description="FAD-binding FR-type" evidence="4">
    <location>
        <begin position="151"/>
        <end position="311"/>
    </location>
</feature>
<dbReference type="GO" id="GO:0016491">
    <property type="term" value="F:oxidoreductase activity"/>
    <property type="evidence" value="ECO:0007669"/>
    <property type="project" value="UniProtKB-KW"/>
</dbReference>
<keyword evidence="2" id="KW-0520">NAD</keyword>
<dbReference type="EMBL" id="BDHI01000022">
    <property type="protein sequence ID" value="GCB25605.1"/>
    <property type="molecule type" value="Genomic_DNA"/>
</dbReference>
<keyword evidence="6" id="KW-1185">Reference proteome</keyword>
<dbReference type="Proteomes" id="UP000286921">
    <property type="component" value="Unassembled WGS sequence"/>
</dbReference>
<dbReference type="InterPro" id="IPR017927">
    <property type="entry name" value="FAD-bd_FR_type"/>
</dbReference>
<dbReference type="PROSITE" id="PS51384">
    <property type="entry name" value="FAD_FR"/>
    <property type="match status" value="1"/>
</dbReference>
<evidence type="ECO:0000256" key="3">
    <source>
        <dbReference type="SAM" id="MobiDB-lite"/>
    </source>
</evidence>
<sequence>MATKEELRVISWGDGEDKKSGTPEAPASILLWCMAQTERGGNITAMQWQARKAGNAVDVSNGLHLANACRLGSASIGARPGCIANEAAEVACHQLLPVQPRHPPSALFSKRRLSTANQLCCYHQAHHMSSPTNRKGSLPHQLRTAAEPRQNRLYNVRLSHVEQANPSVRLLQLTIPPEVQNAEDEGQEVEELANPQQPLTFLPGQWLDVHIPSIPNAGGFSITSTPADAQVLPSLESPAEAITTDETDVPPIDPRGRPPYVELAVQYAPSNPASAWLWRPADEILGTELSIRVGGSFFSWQAGPLMSMLSHLNNGDEIALPHPSFNIRFLYSTKLPRKEEGTVTGSGSGGGGSSLEQILFLSRLRQIIASQSQIRRLQISLDLFITDPGLDQSSLTGSAESKDLTLHMRRINRDDLRKAISHPDGSIEAAETVCYVCGPPGMTDDVVGNLEGFLGDKERVYYEKWW</sequence>
<comment type="caution">
    <text evidence="5">The sequence shown here is derived from an EMBL/GenBank/DDBJ whole genome shotgun (WGS) entry which is preliminary data.</text>
</comment>
<dbReference type="STRING" id="105351.A0A401L257"/>
<name>A0A401L257_ASPAW</name>
<keyword evidence="1" id="KW-0560">Oxidoreductase</keyword>
<evidence type="ECO:0000313" key="6">
    <source>
        <dbReference type="Proteomes" id="UP000286921"/>
    </source>
</evidence>
<organism evidence="5 6">
    <name type="scientific">Aspergillus awamori</name>
    <name type="common">Black koji mold</name>
    <dbReference type="NCBI Taxonomy" id="105351"/>
    <lineage>
        <taxon>Eukaryota</taxon>
        <taxon>Fungi</taxon>
        <taxon>Dikarya</taxon>
        <taxon>Ascomycota</taxon>
        <taxon>Pezizomycotina</taxon>
        <taxon>Eurotiomycetes</taxon>
        <taxon>Eurotiomycetidae</taxon>
        <taxon>Eurotiales</taxon>
        <taxon>Aspergillaceae</taxon>
        <taxon>Aspergillus</taxon>
    </lineage>
</organism>
<dbReference type="AlphaFoldDB" id="A0A401L257"/>
<accession>A0A401L257</accession>
<gene>
    <name evidence="5" type="ORF">AAWM_08490</name>
</gene>
<dbReference type="PANTHER" id="PTHR46505:SF1">
    <property type="entry name" value="OXIDOREDUCTASE NAD-BINDING DOMAIN-CONTAINING PROTEIN 1"/>
    <property type="match status" value="1"/>
</dbReference>
<evidence type="ECO:0000259" key="4">
    <source>
        <dbReference type="PROSITE" id="PS51384"/>
    </source>
</evidence>
<protein>
    <submittedName>
        <fullName evidence="5">Oxidoreductase NAD-binding domain-containing protein 1</fullName>
    </submittedName>
</protein>
<feature type="region of interest" description="Disordered" evidence="3">
    <location>
        <begin position="1"/>
        <end position="23"/>
    </location>
</feature>
<evidence type="ECO:0000256" key="2">
    <source>
        <dbReference type="ARBA" id="ARBA00023027"/>
    </source>
</evidence>
<dbReference type="GO" id="GO:0005739">
    <property type="term" value="C:mitochondrion"/>
    <property type="evidence" value="ECO:0007669"/>
    <property type="project" value="TreeGrafter"/>
</dbReference>
<dbReference type="InterPro" id="IPR052128">
    <property type="entry name" value="Oxidoreductase_NAD-binding"/>
</dbReference>
<reference evidence="5 6" key="1">
    <citation type="submission" date="2016-09" db="EMBL/GenBank/DDBJ databases">
        <title>Aspergillus awamori IFM 58123T.</title>
        <authorList>
            <person name="Kusuya Y."/>
            <person name="Shimizu M."/>
            <person name="Takahashi H."/>
            <person name="Yaguchi T."/>
        </authorList>
    </citation>
    <scope>NUCLEOTIDE SEQUENCE [LARGE SCALE GENOMIC DNA]</scope>
    <source>
        <strain evidence="5 6">IFM 58123</strain>
    </source>
</reference>